<dbReference type="AlphaFoldDB" id="A0A9W6DEC5"/>
<evidence type="ECO:0000313" key="1">
    <source>
        <dbReference type="EMBL" id="GKX28293.1"/>
    </source>
</evidence>
<name>A0A9W6DEC5_9FIRM</name>
<dbReference type="Proteomes" id="UP001144256">
    <property type="component" value="Unassembled WGS sequence"/>
</dbReference>
<sequence length="162" mass="19135">MITDILSLKKYLGSNSSLNIGILDNKMVEFLTYLNDEQLLVIFKNYHIIFIPEWVRLEINDSDKRQKFIDSINELLDIDIYYIDENDYLELVDSRDLLLMKIFFSCCFPIAEVNSFIQKNIIKGKELEDIEIEYNVWLKNIYENGFKGDYLANGRIKRKNAG</sequence>
<organism evidence="1 2">
    <name type="scientific">Vallitalea longa</name>
    <dbReference type="NCBI Taxonomy" id="2936439"/>
    <lineage>
        <taxon>Bacteria</taxon>
        <taxon>Bacillati</taxon>
        <taxon>Bacillota</taxon>
        <taxon>Clostridia</taxon>
        <taxon>Lachnospirales</taxon>
        <taxon>Vallitaleaceae</taxon>
        <taxon>Vallitalea</taxon>
    </lineage>
</organism>
<proteinExistence type="predicted"/>
<protein>
    <submittedName>
        <fullName evidence="1">Uncharacterized protein</fullName>
    </submittedName>
</protein>
<dbReference type="RefSeq" id="WP_281812433.1">
    <property type="nucleotide sequence ID" value="NZ_BRLB01000001.1"/>
</dbReference>
<dbReference type="EMBL" id="BRLB01000001">
    <property type="protein sequence ID" value="GKX28293.1"/>
    <property type="molecule type" value="Genomic_DNA"/>
</dbReference>
<keyword evidence="2" id="KW-1185">Reference proteome</keyword>
<evidence type="ECO:0000313" key="2">
    <source>
        <dbReference type="Proteomes" id="UP001144256"/>
    </source>
</evidence>
<gene>
    <name evidence="1" type="ORF">SH1V18_07730</name>
</gene>
<comment type="caution">
    <text evidence="1">The sequence shown here is derived from an EMBL/GenBank/DDBJ whole genome shotgun (WGS) entry which is preliminary data.</text>
</comment>
<reference evidence="1" key="1">
    <citation type="submission" date="2022-06" db="EMBL/GenBank/DDBJ databases">
        <title>Vallitalea longa sp. nov., an anaerobic bacterium isolated from marine sediment.</title>
        <authorList>
            <person name="Hirano S."/>
            <person name="Terahara T."/>
            <person name="Mori K."/>
            <person name="Hamada M."/>
            <person name="Matsumoto R."/>
            <person name="Kobayashi T."/>
        </authorList>
    </citation>
    <scope>NUCLEOTIDE SEQUENCE</scope>
    <source>
        <strain evidence="1">SH18-1</strain>
    </source>
</reference>
<accession>A0A9W6DEC5</accession>